<protein>
    <recommendedName>
        <fullName evidence="9">3'(2'),5'-bisphosphate nucleotidase CysQ</fullName>
        <ecNumber evidence="9">3.1.3.7</ecNumber>
    </recommendedName>
    <alternativeName>
        <fullName evidence="9">3'(2'),5-bisphosphonucleoside 3'(2')-phosphohydrolase</fullName>
    </alternativeName>
    <alternativeName>
        <fullName evidence="9">3'-phosphoadenosine 5'-phosphate phosphatase</fullName>
        <shortName evidence="9">PAP phosphatase</shortName>
    </alternativeName>
</protein>
<dbReference type="NCBIfam" id="TIGR01331">
    <property type="entry name" value="bisphos_cysQ"/>
    <property type="match status" value="1"/>
</dbReference>
<keyword evidence="12" id="KW-1185">Reference proteome</keyword>
<comment type="function">
    <text evidence="9">Converts adenosine-3',5'-bisphosphate (PAP) to AMP.</text>
</comment>
<dbReference type="InterPro" id="IPR000760">
    <property type="entry name" value="Inositol_monophosphatase-like"/>
</dbReference>
<dbReference type="GO" id="GO:0000103">
    <property type="term" value="P:sulfate assimilation"/>
    <property type="evidence" value="ECO:0007669"/>
    <property type="project" value="TreeGrafter"/>
</dbReference>
<dbReference type="PANTHER" id="PTHR43028">
    <property type="entry name" value="3'(2'),5'-BISPHOSPHATE NUCLEOTIDASE 1"/>
    <property type="match status" value="1"/>
</dbReference>
<dbReference type="GO" id="GO:0050427">
    <property type="term" value="P:3'-phosphoadenosine 5'-phosphosulfate metabolic process"/>
    <property type="evidence" value="ECO:0007669"/>
    <property type="project" value="TreeGrafter"/>
</dbReference>
<name>A0A1N7KI71_9GAMM</name>
<dbReference type="InterPro" id="IPR020583">
    <property type="entry name" value="Inositol_monoP_metal-BS"/>
</dbReference>
<comment type="cofactor">
    <cofactor evidence="9 10">
        <name>Mg(2+)</name>
        <dbReference type="ChEBI" id="CHEBI:18420"/>
    </cofactor>
</comment>
<dbReference type="PROSITE" id="PS00630">
    <property type="entry name" value="IMP_2"/>
    <property type="match status" value="1"/>
</dbReference>
<dbReference type="Gene3D" id="3.30.540.10">
    <property type="entry name" value="Fructose-1,6-Bisphosphatase, subunit A, domain 1"/>
    <property type="match status" value="1"/>
</dbReference>
<dbReference type="OrthoDB" id="9785695at2"/>
<feature type="binding site" evidence="9">
    <location>
        <position position="211"/>
    </location>
    <ligand>
        <name>Mg(2+)</name>
        <dbReference type="ChEBI" id="CHEBI:18420"/>
        <label>2</label>
    </ligand>
</feature>
<evidence type="ECO:0000256" key="1">
    <source>
        <dbReference type="ARBA" id="ARBA00001625"/>
    </source>
</evidence>
<dbReference type="InterPro" id="IPR050725">
    <property type="entry name" value="CysQ/Inositol_MonoPase"/>
</dbReference>
<evidence type="ECO:0000256" key="5">
    <source>
        <dbReference type="ARBA" id="ARBA00022723"/>
    </source>
</evidence>
<dbReference type="GO" id="GO:0005886">
    <property type="term" value="C:plasma membrane"/>
    <property type="evidence" value="ECO:0007669"/>
    <property type="project" value="UniProtKB-SubCell"/>
</dbReference>
<keyword evidence="3 9" id="KW-1003">Cell membrane</keyword>
<feature type="binding site" evidence="10">
    <location>
        <position position="85"/>
    </location>
    <ligand>
        <name>Mg(2+)</name>
        <dbReference type="ChEBI" id="CHEBI:18420"/>
        <label>1</label>
        <note>catalytic</note>
    </ligand>
</feature>
<evidence type="ECO:0000256" key="9">
    <source>
        <dbReference type="HAMAP-Rule" id="MF_02095"/>
    </source>
</evidence>
<dbReference type="EC" id="3.1.3.7" evidence="9"/>
<dbReference type="RefSeq" id="WP_054343384.1">
    <property type="nucleotide sequence ID" value="NZ_FTOE01000002.1"/>
</dbReference>
<dbReference type="PROSITE" id="PS00629">
    <property type="entry name" value="IMP_1"/>
    <property type="match status" value="1"/>
</dbReference>
<sequence>MQIDNVIVLVRQAAIAVMDIYRKDFSVFEKSDNSPLTAADMAAHHILVDGLTALTPDIPVLSEESDDSVKIDRINWSTYWLIDPLDGTKEFIKKNGEFTINVALIKNGVPVLGVVLAPADSTLYWGELGKGAFKQIGLEPIESISVSAVPDQPTGWRVLGSRSHQSPAFKVFMESLPEAHIIGMGSSLKLCLVAEGAADLYPRLSPTSEWDTAAGHAVVLASGGQVLALDSLAPLVYNANSESLLNPSFVVCAEPSVFWAQ</sequence>
<dbReference type="HAMAP" id="MF_02095">
    <property type="entry name" value="CysQ"/>
    <property type="match status" value="1"/>
</dbReference>
<evidence type="ECO:0000256" key="6">
    <source>
        <dbReference type="ARBA" id="ARBA00022801"/>
    </source>
</evidence>
<comment type="similarity">
    <text evidence="2 9">Belongs to the inositol monophosphatase superfamily. CysQ family.</text>
</comment>
<evidence type="ECO:0000256" key="7">
    <source>
        <dbReference type="ARBA" id="ARBA00022842"/>
    </source>
</evidence>
<gene>
    <name evidence="9" type="primary">cysQ</name>
    <name evidence="11" type="ORF">SAMN05421760_102464</name>
</gene>
<evidence type="ECO:0000313" key="12">
    <source>
        <dbReference type="Proteomes" id="UP000185999"/>
    </source>
</evidence>
<evidence type="ECO:0000313" key="11">
    <source>
        <dbReference type="EMBL" id="SIS61257.1"/>
    </source>
</evidence>
<dbReference type="GO" id="GO:0046854">
    <property type="term" value="P:phosphatidylinositol phosphate biosynthetic process"/>
    <property type="evidence" value="ECO:0007669"/>
    <property type="project" value="InterPro"/>
</dbReference>
<organism evidence="11 12">
    <name type="scientific">Neptunomonas antarctica</name>
    <dbReference type="NCBI Taxonomy" id="619304"/>
    <lineage>
        <taxon>Bacteria</taxon>
        <taxon>Pseudomonadati</taxon>
        <taxon>Pseudomonadota</taxon>
        <taxon>Gammaproteobacteria</taxon>
        <taxon>Oceanospirillales</taxon>
        <taxon>Oceanospirillaceae</taxon>
        <taxon>Neptunomonas</taxon>
    </lineage>
</organism>
<proteinExistence type="inferred from homology"/>
<accession>A0A1N7KI71</accession>
<dbReference type="Proteomes" id="UP000185999">
    <property type="component" value="Unassembled WGS sequence"/>
</dbReference>
<keyword evidence="8 9" id="KW-0472">Membrane</keyword>
<dbReference type="InterPro" id="IPR020550">
    <property type="entry name" value="Inositol_monophosphatase_CS"/>
</dbReference>
<feature type="binding site" evidence="9">
    <location>
        <position position="85"/>
    </location>
    <ligand>
        <name>Mg(2+)</name>
        <dbReference type="ChEBI" id="CHEBI:18420"/>
        <label>1</label>
    </ligand>
</feature>
<dbReference type="AlphaFoldDB" id="A0A1N7KI71"/>
<feature type="binding site" evidence="10">
    <location>
        <position position="63"/>
    </location>
    <ligand>
        <name>Mg(2+)</name>
        <dbReference type="ChEBI" id="CHEBI:18420"/>
        <label>1</label>
        <note>catalytic</note>
    </ligand>
</feature>
<dbReference type="PANTHER" id="PTHR43028:SF5">
    <property type="entry name" value="3'(2'),5'-BISPHOSPHATE NUCLEOTIDASE 1"/>
    <property type="match status" value="1"/>
</dbReference>
<dbReference type="Pfam" id="PF00459">
    <property type="entry name" value="Inositol_P"/>
    <property type="match status" value="1"/>
</dbReference>
<dbReference type="PRINTS" id="PR00377">
    <property type="entry name" value="IMPHPHTASES"/>
</dbReference>
<comment type="subcellular location">
    <subcellularLocation>
        <location evidence="9">Cell inner membrane</location>
        <topology evidence="9">Peripheral membrane protein</topology>
        <orientation evidence="9">Cytoplasmic side</orientation>
    </subcellularLocation>
</comment>
<keyword evidence="4 9" id="KW-0997">Cell inner membrane</keyword>
<evidence type="ECO:0000256" key="4">
    <source>
        <dbReference type="ARBA" id="ARBA00022519"/>
    </source>
</evidence>
<evidence type="ECO:0000256" key="8">
    <source>
        <dbReference type="ARBA" id="ARBA00023136"/>
    </source>
</evidence>
<feature type="binding site" evidence="9">
    <location>
        <position position="63"/>
    </location>
    <ligand>
        <name>Mg(2+)</name>
        <dbReference type="ChEBI" id="CHEBI:18420"/>
        <label>1</label>
    </ligand>
</feature>
<keyword evidence="5 9" id="KW-0479">Metal-binding</keyword>
<feature type="binding site" evidence="9">
    <location>
        <position position="63"/>
    </location>
    <ligand>
        <name>substrate</name>
    </ligand>
</feature>
<dbReference type="GO" id="GO:0008441">
    <property type="term" value="F:3'(2'),5'-bisphosphate nucleotidase activity"/>
    <property type="evidence" value="ECO:0007669"/>
    <property type="project" value="UniProtKB-UniRule"/>
</dbReference>
<dbReference type="CDD" id="cd01638">
    <property type="entry name" value="CysQ"/>
    <property type="match status" value="1"/>
</dbReference>
<keyword evidence="6 9" id="KW-0378">Hydrolase</keyword>
<reference evidence="12" key="1">
    <citation type="submission" date="2017-01" db="EMBL/GenBank/DDBJ databases">
        <authorList>
            <person name="Varghese N."/>
            <person name="Submissions S."/>
        </authorList>
    </citation>
    <scope>NUCLEOTIDE SEQUENCE [LARGE SCALE GENOMIC DNA]</scope>
    <source>
        <strain evidence="12">DSM 22306</strain>
    </source>
</reference>
<feature type="binding site" evidence="10">
    <location>
        <position position="86"/>
    </location>
    <ligand>
        <name>Mg(2+)</name>
        <dbReference type="ChEBI" id="CHEBI:18420"/>
        <label>1</label>
        <note>catalytic</note>
    </ligand>
</feature>
<dbReference type="Gene3D" id="3.40.190.80">
    <property type="match status" value="1"/>
</dbReference>
<dbReference type="SUPFAM" id="SSF56655">
    <property type="entry name" value="Carbohydrate phosphatase"/>
    <property type="match status" value="1"/>
</dbReference>
<feature type="binding site" evidence="9">
    <location>
        <position position="83"/>
    </location>
    <ligand>
        <name>Mg(2+)</name>
        <dbReference type="ChEBI" id="CHEBI:18420"/>
        <label>2</label>
    </ligand>
</feature>
<dbReference type="STRING" id="619304.SAMN05421760_102464"/>
<dbReference type="InterPro" id="IPR006240">
    <property type="entry name" value="CysQ"/>
</dbReference>
<feature type="binding site" evidence="9">
    <location>
        <position position="211"/>
    </location>
    <ligand>
        <name>substrate</name>
    </ligand>
</feature>
<feature type="binding site" evidence="10">
    <location>
        <position position="83"/>
    </location>
    <ligand>
        <name>Mg(2+)</name>
        <dbReference type="ChEBI" id="CHEBI:18420"/>
        <label>1</label>
        <note>catalytic</note>
    </ligand>
</feature>
<feature type="binding site" evidence="9">
    <location>
        <begin position="85"/>
        <end position="88"/>
    </location>
    <ligand>
        <name>substrate</name>
    </ligand>
</feature>
<evidence type="ECO:0000256" key="10">
    <source>
        <dbReference type="PIRSR" id="PIRSR600760-2"/>
    </source>
</evidence>
<dbReference type="GO" id="GO:0000287">
    <property type="term" value="F:magnesium ion binding"/>
    <property type="evidence" value="ECO:0007669"/>
    <property type="project" value="UniProtKB-UniRule"/>
</dbReference>
<feature type="binding site" evidence="10">
    <location>
        <position position="211"/>
    </location>
    <ligand>
        <name>Mg(2+)</name>
        <dbReference type="ChEBI" id="CHEBI:18420"/>
        <label>1</label>
        <note>catalytic</note>
    </ligand>
</feature>
<evidence type="ECO:0000256" key="3">
    <source>
        <dbReference type="ARBA" id="ARBA00022475"/>
    </source>
</evidence>
<dbReference type="EMBL" id="FTOE01000002">
    <property type="protein sequence ID" value="SIS61257.1"/>
    <property type="molecule type" value="Genomic_DNA"/>
</dbReference>
<comment type="catalytic activity">
    <reaction evidence="1 9">
        <text>adenosine 3',5'-bisphosphate + H2O = AMP + phosphate</text>
        <dbReference type="Rhea" id="RHEA:10040"/>
        <dbReference type="ChEBI" id="CHEBI:15377"/>
        <dbReference type="ChEBI" id="CHEBI:43474"/>
        <dbReference type="ChEBI" id="CHEBI:58343"/>
        <dbReference type="ChEBI" id="CHEBI:456215"/>
        <dbReference type="EC" id="3.1.3.7"/>
    </reaction>
</comment>
<evidence type="ECO:0000256" key="2">
    <source>
        <dbReference type="ARBA" id="ARBA00005289"/>
    </source>
</evidence>
<keyword evidence="7 9" id="KW-0460">Magnesium</keyword>
<feature type="binding site" evidence="9">
    <location>
        <position position="83"/>
    </location>
    <ligand>
        <name>Mg(2+)</name>
        <dbReference type="ChEBI" id="CHEBI:18420"/>
        <label>1</label>
    </ligand>
</feature>
<feature type="binding site" evidence="9">
    <location>
        <position position="86"/>
    </location>
    <ligand>
        <name>Mg(2+)</name>
        <dbReference type="ChEBI" id="CHEBI:18420"/>
        <label>2</label>
    </ligand>
</feature>